<dbReference type="InterPro" id="IPR050515">
    <property type="entry name" value="Beta-lactam/transpept"/>
</dbReference>
<sequence length="513" mass="52112">MHISRRATALATTAVVIIGGAAFGCHALTGGSGNDVTHTADTFLSAWQAGDLDTAAGLTTSPDEAKTELLAYRNETGVTSVHLVPGHVHGNAVDFTATARIHYSGVSANWTYASHLVVTSTATGDARVAWHSSVIHPELPDGGGYTLQPSTEPATAVITDRHGTPLDARTHPGLQGVLDELRERQHGSGGLALAIRISSEGNGGGGRVVATLDEGKSIRVTTRLDASVQKAVDTVAAAHPGSSVVVIRPSTGDVLATSTPGGTDFNPTLEGVQAPGQIFELVTAAALLDHGAVTPATNVGCPATATVAGRTFTDPGGWTSQDASFKDVFSHACDTGYVRLAARLSGQELADEADGTFGLGRDWHTGVTTADGAVPVLAGGDKAAAFVGQGEIRLNTLNLASLTATIESGSFKQPLFVDSTTVGASPARTSRPLPAGVAANLQALMRAYAGENGADGAAFGGVADQFSDSDVPIVGWYTAFQGDLAVAATAPEQGHHPQVAGAVVQAILRATAS</sequence>
<feature type="domain" description="Penicillin-binding protein transpeptidase" evidence="2">
    <location>
        <begin position="243"/>
        <end position="458"/>
    </location>
</feature>
<dbReference type="EMBL" id="JABXJJ020000009">
    <property type="protein sequence ID" value="MDI5969399.1"/>
    <property type="molecule type" value="Genomic_DNA"/>
</dbReference>
<evidence type="ECO:0000259" key="2">
    <source>
        <dbReference type="Pfam" id="PF00905"/>
    </source>
</evidence>
<proteinExistence type="predicted"/>
<protein>
    <submittedName>
        <fullName evidence="4">Penicillin-binding transpeptidase domain-containing protein</fullName>
    </submittedName>
</protein>
<dbReference type="GO" id="GO:0046677">
    <property type="term" value="P:response to antibiotic"/>
    <property type="evidence" value="ECO:0007669"/>
    <property type="project" value="InterPro"/>
</dbReference>
<dbReference type="Pfam" id="PF05223">
    <property type="entry name" value="MecA_N"/>
    <property type="match status" value="1"/>
</dbReference>
<dbReference type="PROSITE" id="PS51257">
    <property type="entry name" value="PROKAR_LIPOPROTEIN"/>
    <property type="match status" value="1"/>
</dbReference>
<reference evidence="4" key="1">
    <citation type="submission" date="2023-05" db="EMBL/GenBank/DDBJ databases">
        <title>Streptantibioticus silvisoli sp. nov., acidotolerant actinomycetes 1 from pine litter.</title>
        <authorList>
            <person name="Swiecimska M."/>
            <person name="Golinska P."/>
            <person name="Sangal V."/>
            <person name="Wachnowicz B."/>
            <person name="Goodfellow M."/>
        </authorList>
    </citation>
    <scope>NUCLEOTIDE SEQUENCE</scope>
    <source>
        <strain evidence="4">SL13</strain>
    </source>
</reference>
<organism evidence="4">
    <name type="scientific">Streptantibioticus silvisoli</name>
    <dbReference type="NCBI Taxonomy" id="2705255"/>
    <lineage>
        <taxon>Bacteria</taxon>
        <taxon>Bacillati</taxon>
        <taxon>Actinomycetota</taxon>
        <taxon>Actinomycetes</taxon>
        <taxon>Kitasatosporales</taxon>
        <taxon>Streptomycetaceae</taxon>
        <taxon>Streptantibioticus</taxon>
    </lineage>
</organism>
<evidence type="ECO:0000256" key="1">
    <source>
        <dbReference type="SAM" id="SignalP"/>
    </source>
</evidence>
<dbReference type="PANTHER" id="PTHR30627:SF24">
    <property type="entry name" value="PENICILLIN-BINDING PROTEIN 4B"/>
    <property type="match status" value="1"/>
</dbReference>
<dbReference type="GO" id="GO:0008658">
    <property type="term" value="F:penicillin binding"/>
    <property type="evidence" value="ECO:0007669"/>
    <property type="project" value="InterPro"/>
</dbReference>
<dbReference type="AlphaFoldDB" id="A0AA90GWX7"/>
<name>A0AA90GWX7_9ACTN</name>
<dbReference type="SUPFAM" id="SSF56601">
    <property type="entry name" value="beta-lactamase/transpeptidase-like"/>
    <property type="match status" value="1"/>
</dbReference>
<dbReference type="GO" id="GO:0005886">
    <property type="term" value="C:plasma membrane"/>
    <property type="evidence" value="ECO:0007669"/>
    <property type="project" value="TreeGrafter"/>
</dbReference>
<gene>
    <name evidence="4" type="ORF">POF50_008585</name>
</gene>
<comment type="caution">
    <text evidence="4">The sequence shown here is derived from an EMBL/GenBank/DDBJ whole genome shotgun (WGS) entry which is preliminary data.</text>
</comment>
<feature type="signal peptide" evidence="1">
    <location>
        <begin position="1"/>
        <end position="27"/>
    </location>
</feature>
<accession>A0AA90GWX7</accession>
<feature type="domain" description="NTF2-like N-terminal transpeptidase" evidence="3">
    <location>
        <begin position="38"/>
        <end position="141"/>
    </location>
</feature>
<evidence type="ECO:0000313" key="4">
    <source>
        <dbReference type="EMBL" id="MDI5969399.1"/>
    </source>
</evidence>
<dbReference type="PANTHER" id="PTHR30627">
    <property type="entry name" value="PEPTIDOGLYCAN D,D-TRANSPEPTIDASE"/>
    <property type="match status" value="1"/>
</dbReference>
<dbReference type="InterPro" id="IPR012338">
    <property type="entry name" value="Beta-lactam/transpept-like"/>
</dbReference>
<dbReference type="GO" id="GO:0071555">
    <property type="term" value="P:cell wall organization"/>
    <property type="evidence" value="ECO:0007669"/>
    <property type="project" value="TreeGrafter"/>
</dbReference>
<dbReference type="RefSeq" id="WP_271312242.1">
    <property type="nucleotide sequence ID" value="NZ_JABXJJ020000009.1"/>
</dbReference>
<feature type="chain" id="PRO_5041728636" evidence="1">
    <location>
        <begin position="28"/>
        <end position="513"/>
    </location>
</feature>
<evidence type="ECO:0000259" key="3">
    <source>
        <dbReference type="Pfam" id="PF05223"/>
    </source>
</evidence>
<keyword evidence="1" id="KW-0732">Signal</keyword>
<dbReference type="GO" id="GO:0071972">
    <property type="term" value="F:peptidoglycan L,D-transpeptidase activity"/>
    <property type="evidence" value="ECO:0007669"/>
    <property type="project" value="TreeGrafter"/>
</dbReference>
<dbReference type="InterPro" id="IPR001460">
    <property type="entry name" value="PCN-bd_Tpept"/>
</dbReference>
<dbReference type="InterPro" id="IPR007887">
    <property type="entry name" value="MecA_N"/>
</dbReference>
<dbReference type="Pfam" id="PF00905">
    <property type="entry name" value="Transpeptidase"/>
    <property type="match status" value="1"/>
</dbReference>
<dbReference type="Gene3D" id="3.40.710.10">
    <property type="entry name" value="DD-peptidase/beta-lactamase superfamily"/>
    <property type="match status" value="1"/>
</dbReference>